<reference evidence="4" key="1">
    <citation type="submission" date="2022-11" db="UniProtKB">
        <authorList>
            <consortium name="WormBaseParasite"/>
        </authorList>
    </citation>
    <scope>IDENTIFICATION</scope>
</reference>
<evidence type="ECO:0000259" key="2">
    <source>
        <dbReference type="Pfam" id="PF26649"/>
    </source>
</evidence>
<feature type="compositionally biased region" description="Basic and acidic residues" evidence="1">
    <location>
        <begin position="1037"/>
        <end position="1048"/>
    </location>
</feature>
<feature type="compositionally biased region" description="Basic and acidic residues" evidence="1">
    <location>
        <begin position="1085"/>
        <end position="1102"/>
    </location>
</feature>
<feature type="region of interest" description="Disordered" evidence="1">
    <location>
        <begin position="742"/>
        <end position="797"/>
    </location>
</feature>
<dbReference type="Pfam" id="PF26649">
    <property type="entry name" value="Ajm-1"/>
    <property type="match status" value="1"/>
</dbReference>
<feature type="region of interest" description="Disordered" evidence="1">
    <location>
        <begin position="298"/>
        <end position="340"/>
    </location>
</feature>
<feature type="compositionally biased region" description="Polar residues" evidence="1">
    <location>
        <begin position="29"/>
        <end position="38"/>
    </location>
</feature>
<feature type="compositionally biased region" description="Polar residues" evidence="1">
    <location>
        <begin position="216"/>
        <end position="246"/>
    </location>
</feature>
<dbReference type="Proteomes" id="UP000887540">
    <property type="component" value="Unplaced"/>
</dbReference>
<dbReference type="GO" id="GO:0005886">
    <property type="term" value="C:plasma membrane"/>
    <property type="evidence" value="ECO:0007669"/>
    <property type="project" value="TreeGrafter"/>
</dbReference>
<feature type="domain" description="Apical junction molecule ajm1 alpha/beta" evidence="2">
    <location>
        <begin position="1579"/>
        <end position="1694"/>
    </location>
</feature>
<feature type="compositionally biased region" description="Basic and acidic residues" evidence="1">
    <location>
        <begin position="130"/>
        <end position="145"/>
    </location>
</feature>
<proteinExistence type="predicted"/>
<sequence length="1737" mass="206815">MDADRDQHEVVISSADQFACLTPMEDGRVSSTSISINLDRSRDSLLDQSVCSNPRDETSLLEQLQAETTIKMSDKRPNISDDALPPFPPPPPPIDEHSRSGNGSTSTPHTLESSTTSAASTTKSVLSDQEETRRETETKTTREIPVRSPAGTERISSFVHGYGGRLGFLSQRPDYEQPKSPLLWSSSRTSDGRTTEPKDEANKENAESQRAENRYGETSYTSSLDPRSRIELSQPSPGSLYSYEQKQSMKRHSSSTERPIDIDVDLERSMKRFARYGQIYADSPLSYVPNVETYEMQLPPVEPPPLPPPVGSRGYTEPTGYRTSSRDTSRDDLMSEGHRSRSTIREIPINRSSSAFGPSITAPPMPYDFQRAPSAGGAYHRYVDSTGAPAEEYYRREVMTRTLITRSNDALSAPPLSRSSPVDALRHLPLPEPRDDVSVEYTYKYSRNLEEEERRIRENQEKRHRDEEERRRREEENRRIWEQREMELLEKLRRDREKMETELEQQIRDRERLERDRIEKDRIEREKIEMRRRQEWERLEDERRALEEAELIKRRELERLEKERLEREKLEQERREMERLERERRERERVEAERLERERIERERIEIERLEIERIERIKREQVERQRLEKEREREEAERRERERLEAERLERERLEMVRRERELIEQQRLEAEQRERERREDELRERRRQEQERRDREMLEQAEHDAMERERQRRIQEKLEQERLENLRREQERLELERLEAERKERERAEAERRERELLEAQHRAKERRDLERLEEERRERERQEEERREKERRERERLEAIERERLRQIEEQRERERLAALEAAAAERRAQRALEDQRERERLELERRAEQIREMERREAEKRERDRTISRMEEERRLAELRDLERRNADLRDKERREAAEREARRRQEDRRSRDRLDLIAKEREERERWELERRRLLAEREAQEKKRKDLTSKETLERLTRKPYYSRENLASLEPEVTTKVERQVIERVDRTLWTSDGYVPSQYHYSSGITGGSGLPPPLDTSPTDDYGLNGYSRERMYNPRKPDDDDFFRGSSKRTSRYKAKMEKARKEFLHSDQPPTDPLSDRFRKSTEDLGSRRPEYRGPLLQKFHSGEFSSRPELDGYGYPRMGPSPYEKEYRRLLEKAYRSLGHYLNRDRNGRKRHWSTNFLETDLDTGKALSYLATETNLDDVHRSKSVLDYNNIRHSRKDLVENFDGDQQHNRSKSADYLMDRKTREETAPPENELRKTAEITEQLSEHELRFRKSVEKLSVPDWYRDYSSRRDGSPNRQPYAPLPPTTTTSETNRYEYSASRYGQPWSYTEAPPTSELRRAPSGSPVGGIAFPPGMFDKYKEEIEDMRRSRTSLHQIGLPQEHTKEVIIVDPNVSSDTTTFREEVRETISREEVNRIVTSGGKHLPGYTVSTIPSDWNLSRNRNSRVIEVADTFVGKPPENAEQFQRYGGRVTVEEVLDSIFQETKPSTVPIDPSLPQSDRHPSENVDGPGIYTTNYMLMDRVIQQPHLAETLLKKENLFVRCAHCNKARPIQEARIYYVSCKHCYTYYCNRQHRLRDWEKHRECCSFARINTLCKEVIMKVRRDARAQYAMSMVAREGYKNYGRGSVNIRLHSAHAAQQYLEHGWKVFANIDQRQLLFYYPIQILSDQRKEQSLITLCRKYNPSEKFILSVSLVADIEQCPETPPPEPYIQSQNAFDFRDGIQEPYHQMSPATDNIYGALVPTNV</sequence>
<feature type="compositionally biased region" description="Low complexity" evidence="1">
    <location>
        <begin position="113"/>
        <end position="122"/>
    </location>
</feature>
<feature type="region of interest" description="Disordered" evidence="1">
    <location>
        <begin position="410"/>
        <end position="433"/>
    </location>
</feature>
<feature type="compositionally biased region" description="Basic and acidic residues" evidence="1">
    <location>
        <begin position="190"/>
        <end position="215"/>
    </location>
</feature>
<feature type="region of interest" description="Disordered" evidence="1">
    <location>
        <begin position="1037"/>
        <end position="1102"/>
    </location>
</feature>
<feature type="region of interest" description="Disordered" evidence="1">
    <location>
        <begin position="1213"/>
        <end position="1249"/>
    </location>
</feature>
<feature type="compositionally biased region" description="Pro residues" evidence="1">
    <location>
        <begin position="300"/>
        <end position="310"/>
    </location>
</feature>
<protein>
    <submittedName>
        <fullName evidence="4">MYND-type domain-containing protein</fullName>
    </submittedName>
</protein>
<dbReference type="InterPro" id="IPR058586">
    <property type="entry name" value="Ajm-1"/>
</dbReference>
<evidence type="ECO:0000313" key="3">
    <source>
        <dbReference type="Proteomes" id="UP000887540"/>
    </source>
</evidence>
<feature type="region of interest" description="Disordered" evidence="1">
    <location>
        <begin position="625"/>
        <end position="644"/>
    </location>
</feature>
<feature type="region of interest" description="Disordered" evidence="1">
    <location>
        <begin position="1278"/>
        <end position="1345"/>
    </location>
</feature>
<accession>A0A914D4W8</accession>
<dbReference type="WBParaSite" id="ACRNAN_scaffold185.g8693.t2">
    <property type="protein sequence ID" value="ACRNAN_scaffold185.g8693.t2"/>
    <property type="gene ID" value="ACRNAN_scaffold185.g8693"/>
</dbReference>
<feature type="compositionally biased region" description="Basic and acidic residues" evidence="1">
    <location>
        <begin position="324"/>
        <end position="339"/>
    </location>
</feature>
<evidence type="ECO:0000313" key="4">
    <source>
        <dbReference type="WBParaSite" id="ACRNAN_scaffold185.g8693.t2"/>
    </source>
</evidence>
<feature type="region of interest" description="Disordered" evidence="1">
    <location>
        <begin position="1478"/>
        <end position="1498"/>
    </location>
</feature>
<name>A0A914D4W8_9BILA</name>
<dbReference type="GO" id="GO:0043296">
    <property type="term" value="C:apical junction complex"/>
    <property type="evidence" value="ECO:0007669"/>
    <property type="project" value="TreeGrafter"/>
</dbReference>
<dbReference type="GO" id="GO:0045216">
    <property type="term" value="P:cell-cell junction organization"/>
    <property type="evidence" value="ECO:0007669"/>
    <property type="project" value="InterPro"/>
</dbReference>
<feature type="compositionally biased region" description="Basic and acidic residues" evidence="1">
    <location>
        <begin position="1065"/>
        <end position="1076"/>
    </location>
</feature>
<dbReference type="PANTHER" id="PTHR21517:SF3">
    <property type="entry name" value="APICAL JUNCTION COMPONENT 1 HOMOLOG"/>
    <property type="match status" value="1"/>
</dbReference>
<feature type="region of interest" description="Disordered" evidence="1">
    <location>
        <begin position="671"/>
        <end position="714"/>
    </location>
</feature>
<feature type="region of interest" description="Disordered" evidence="1">
    <location>
        <begin position="23"/>
        <end position="262"/>
    </location>
</feature>
<feature type="compositionally biased region" description="Basic and acidic residues" evidence="1">
    <location>
        <begin position="1230"/>
        <end position="1249"/>
    </location>
</feature>
<feature type="compositionally biased region" description="Polar residues" evidence="1">
    <location>
        <begin position="60"/>
        <end position="71"/>
    </location>
</feature>
<keyword evidence="3" id="KW-1185">Reference proteome</keyword>
<organism evidence="3 4">
    <name type="scientific">Acrobeloides nanus</name>
    <dbReference type="NCBI Taxonomy" id="290746"/>
    <lineage>
        <taxon>Eukaryota</taxon>
        <taxon>Metazoa</taxon>
        <taxon>Ecdysozoa</taxon>
        <taxon>Nematoda</taxon>
        <taxon>Chromadorea</taxon>
        <taxon>Rhabditida</taxon>
        <taxon>Tylenchina</taxon>
        <taxon>Cephalobomorpha</taxon>
        <taxon>Cephaloboidea</taxon>
        <taxon>Cephalobidae</taxon>
        <taxon>Acrobeloides</taxon>
    </lineage>
</organism>
<feature type="compositionally biased region" description="Low complexity" evidence="1">
    <location>
        <begin position="410"/>
        <end position="421"/>
    </location>
</feature>
<dbReference type="InterPro" id="IPR038825">
    <property type="entry name" value="Apical_junction"/>
</dbReference>
<evidence type="ECO:0000256" key="1">
    <source>
        <dbReference type="SAM" id="MobiDB-lite"/>
    </source>
</evidence>
<feature type="compositionally biased region" description="Polar residues" evidence="1">
    <location>
        <begin position="100"/>
        <end position="112"/>
    </location>
</feature>
<dbReference type="PANTHER" id="PTHR21517">
    <property type="entry name" value="APICAL JUNCTION COMPONENT 1 HOMOLOG"/>
    <property type="match status" value="1"/>
</dbReference>